<dbReference type="EMBL" id="CP147920">
    <property type="protein sequence ID" value="XAU15981.1"/>
    <property type="molecule type" value="Genomic_DNA"/>
</dbReference>
<feature type="domain" description="Oxidoreductase molybdopterin-binding" evidence="6">
    <location>
        <begin position="82"/>
        <end position="247"/>
    </location>
</feature>
<dbReference type="InterPro" id="IPR000572">
    <property type="entry name" value="OxRdtase_Mopterin-bd_dom"/>
</dbReference>
<dbReference type="Gene3D" id="2.60.40.650">
    <property type="match status" value="1"/>
</dbReference>
<gene>
    <name evidence="8" type="ORF">WCY31_04565</name>
</gene>
<accession>A0ABZ3HDX8</accession>
<proteinExistence type="predicted"/>
<evidence type="ECO:0000259" key="6">
    <source>
        <dbReference type="Pfam" id="PF00174"/>
    </source>
</evidence>
<reference evidence="8 9" key="1">
    <citation type="submission" date="2024-03" db="EMBL/GenBank/DDBJ databases">
        <title>Sulfurimonas sp. HSL3-1.</title>
        <authorList>
            <person name="Wang S."/>
        </authorList>
    </citation>
    <scope>NUCLEOTIDE SEQUENCE [LARGE SCALE GENOMIC DNA]</scope>
    <source>
        <strain evidence="8 9">HSL3-1</strain>
    </source>
</reference>
<dbReference type="InterPro" id="IPR008335">
    <property type="entry name" value="Mopterin_OxRdtase_euk"/>
</dbReference>
<dbReference type="SUPFAM" id="SSF56524">
    <property type="entry name" value="Oxidoreductase molybdopterin-binding domain"/>
    <property type="match status" value="1"/>
</dbReference>
<evidence type="ECO:0000256" key="3">
    <source>
        <dbReference type="ARBA" id="ARBA00022723"/>
    </source>
</evidence>
<feature type="domain" description="Moybdenum cofactor oxidoreductase dimerisation" evidence="7">
    <location>
        <begin position="276"/>
        <end position="382"/>
    </location>
</feature>
<evidence type="ECO:0000313" key="9">
    <source>
        <dbReference type="Proteomes" id="UP001447842"/>
    </source>
</evidence>
<evidence type="ECO:0000256" key="1">
    <source>
        <dbReference type="ARBA" id="ARBA00001924"/>
    </source>
</evidence>
<dbReference type="RefSeq" id="WP_345971081.1">
    <property type="nucleotide sequence ID" value="NZ_CP147920.1"/>
</dbReference>
<dbReference type="PRINTS" id="PR00407">
    <property type="entry name" value="EUMOPTERIN"/>
</dbReference>
<feature type="signal peptide" evidence="5">
    <location>
        <begin position="1"/>
        <end position="25"/>
    </location>
</feature>
<dbReference type="Pfam" id="PF00174">
    <property type="entry name" value="Oxidored_molyb"/>
    <property type="match status" value="1"/>
</dbReference>
<keyword evidence="5" id="KW-0732">Signal</keyword>
<name>A0ABZ3HDX8_9BACT</name>
<evidence type="ECO:0000256" key="5">
    <source>
        <dbReference type="SAM" id="SignalP"/>
    </source>
</evidence>
<evidence type="ECO:0000313" key="8">
    <source>
        <dbReference type="EMBL" id="XAU15981.1"/>
    </source>
</evidence>
<dbReference type="Proteomes" id="UP001447842">
    <property type="component" value="Chromosome"/>
</dbReference>
<evidence type="ECO:0000259" key="7">
    <source>
        <dbReference type="Pfam" id="PF03404"/>
    </source>
</evidence>
<keyword evidence="2" id="KW-0500">Molybdenum</keyword>
<dbReference type="InterPro" id="IPR006311">
    <property type="entry name" value="TAT_signal"/>
</dbReference>
<organism evidence="8 9">
    <name type="scientific">Sulfurimonas diazotrophicus</name>
    <dbReference type="NCBI Taxonomy" id="3131939"/>
    <lineage>
        <taxon>Bacteria</taxon>
        <taxon>Pseudomonadati</taxon>
        <taxon>Campylobacterota</taxon>
        <taxon>Epsilonproteobacteria</taxon>
        <taxon>Campylobacterales</taxon>
        <taxon>Sulfurimonadaceae</taxon>
        <taxon>Sulfurimonas</taxon>
    </lineage>
</organism>
<protein>
    <submittedName>
        <fullName evidence="8">Molybdopterin-dependent oxidoreductase</fullName>
    </submittedName>
</protein>
<keyword evidence="3" id="KW-0479">Metal-binding</keyword>
<dbReference type="SUPFAM" id="SSF81296">
    <property type="entry name" value="E set domains"/>
    <property type="match status" value="1"/>
</dbReference>
<evidence type="ECO:0000256" key="4">
    <source>
        <dbReference type="ARBA" id="ARBA00023002"/>
    </source>
</evidence>
<comment type="cofactor">
    <cofactor evidence="1">
        <name>Mo-molybdopterin</name>
        <dbReference type="ChEBI" id="CHEBI:71302"/>
    </cofactor>
</comment>
<sequence>MKRRSFLKGALAGAGVTALGPEAFAAGQPVDNRKISSIPFPQKRPMITYSDRPPLLESPRYVFAHPVTPNDMFFVRWHMPDIPTHIDLGTFRIKVNGLVERELSLSVDQLKHDFEPVEVYAVLQCGGNSRSAFKPTAGGIQWGSGAMGCARWKGVRLRDILERAGLKKEAEWVGFNGSETAAYYETPNFVRELHLEEIGDHVIVAYEMNGEDLPYLNGYPVRLVIPGTYSDSWVKMLSNLTVTSDYQHLFFMDKAYRVPDNDCECQKPGEHVPTKPITKMNVKSFIGYPTNGETLYHNSYATIRGVAFDYGAGIKAVMLSFDDGKTWQEATLGDDLGRYAFRAFTFDFKPKKYGKQTIMAKAINRAGEEQPYAKDIKWNHGGYKFNGIDVVTVEVV</sequence>
<dbReference type="InterPro" id="IPR005066">
    <property type="entry name" value="MoCF_OxRdtse_dimer"/>
</dbReference>
<dbReference type="PANTHER" id="PTHR19372">
    <property type="entry name" value="SULFITE REDUCTASE"/>
    <property type="match status" value="1"/>
</dbReference>
<dbReference type="Pfam" id="PF03404">
    <property type="entry name" value="Mo-co_dimer"/>
    <property type="match status" value="1"/>
</dbReference>
<feature type="chain" id="PRO_5047472059" evidence="5">
    <location>
        <begin position="26"/>
        <end position="396"/>
    </location>
</feature>
<evidence type="ECO:0000256" key="2">
    <source>
        <dbReference type="ARBA" id="ARBA00022505"/>
    </source>
</evidence>
<dbReference type="InterPro" id="IPR014756">
    <property type="entry name" value="Ig_E-set"/>
</dbReference>
<keyword evidence="9" id="KW-1185">Reference proteome</keyword>
<dbReference type="InterPro" id="IPR036374">
    <property type="entry name" value="OxRdtase_Mopterin-bd_sf"/>
</dbReference>
<dbReference type="Gene3D" id="3.90.420.10">
    <property type="entry name" value="Oxidoreductase, molybdopterin-binding domain"/>
    <property type="match status" value="1"/>
</dbReference>
<keyword evidence="4" id="KW-0560">Oxidoreductase</keyword>
<dbReference type="PANTHER" id="PTHR19372:SF7">
    <property type="entry name" value="SULFITE OXIDASE, MITOCHONDRIAL"/>
    <property type="match status" value="1"/>
</dbReference>
<dbReference type="PROSITE" id="PS51318">
    <property type="entry name" value="TAT"/>
    <property type="match status" value="1"/>
</dbReference>